<proteinExistence type="predicted"/>
<reference evidence="2 3" key="1">
    <citation type="journal article" date="2021" name="Plant Biotechnol. J.">
        <title>Multi-omics assisted identification of the key and species-specific regulatory components of drought-tolerant mechanisms in Gossypium stocksii.</title>
        <authorList>
            <person name="Yu D."/>
            <person name="Ke L."/>
            <person name="Zhang D."/>
            <person name="Wu Y."/>
            <person name="Sun Y."/>
            <person name="Mei J."/>
            <person name="Sun J."/>
            <person name="Sun Y."/>
        </authorList>
    </citation>
    <scope>NUCLEOTIDE SEQUENCE [LARGE SCALE GENOMIC DNA]</scope>
    <source>
        <strain evidence="3">cv. E1</strain>
        <tissue evidence="2">Leaf</tissue>
    </source>
</reference>
<comment type="caution">
    <text evidence="2">The sequence shown here is derived from an EMBL/GenBank/DDBJ whole genome shotgun (WGS) entry which is preliminary data.</text>
</comment>
<dbReference type="Proteomes" id="UP000828251">
    <property type="component" value="Unassembled WGS sequence"/>
</dbReference>
<organism evidence="2 3">
    <name type="scientific">Gossypium stocksii</name>
    <dbReference type="NCBI Taxonomy" id="47602"/>
    <lineage>
        <taxon>Eukaryota</taxon>
        <taxon>Viridiplantae</taxon>
        <taxon>Streptophyta</taxon>
        <taxon>Embryophyta</taxon>
        <taxon>Tracheophyta</taxon>
        <taxon>Spermatophyta</taxon>
        <taxon>Magnoliopsida</taxon>
        <taxon>eudicotyledons</taxon>
        <taxon>Gunneridae</taxon>
        <taxon>Pentapetalae</taxon>
        <taxon>rosids</taxon>
        <taxon>malvids</taxon>
        <taxon>Malvales</taxon>
        <taxon>Malvaceae</taxon>
        <taxon>Malvoideae</taxon>
        <taxon>Gossypium</taxon>
    </lineage>
</organism>
<dbReference type="InterPro" id="IPR025836">
    <property type="entry name" value="Zn_knuckle_CX2CX4HX4C"/>
</dbReference>
<dbReference type="Pfam" id="PF14392">
    <property type="entry name" value="zf-CCHC_4"/>
    <property type="match status" value="1"/>
</dbReference>
<keyword evidence="3" id="KW-1185">Reference proteome</keyword>
<dbReference type="OrthoDB" id="1000626at2759"/>
<evidence type="ECO:0000313" key="3">
    <source>
        <dbReference type="Proteomes" id="UP000828251"/>
    </source>
</evidence>
<gene>
    <name evidence="2" type="ORF">J1N35_026070</name>
</gene>
<accession>A0A9D3ZXT1</accession>
<name>A0A9D3ZXT1_9ROSI</name>
<sequence length="140" mass="16543">MAKQFGDFLGQFLEYDMAFRPINYQSFMRIRVRLDVTVPLKQKKKILIGNDRTIYAKFRYEKLSLFCFIYGKLGHGLLLDMGLWRSKPEDEDDPLQMLEGKNVNVGCQILLKFWGRRMRLDPKNYRLALSDRAAGHNEDF</sequence>
<dbReference type="AlphaFoldDB" id="A0A9D3ZXT1"/>
<dbReference type="EMBL" id="JAIQCV010000008">
    <property type="protein sequence ID" value="KAH1073742.1"/>
    <property type="molecule type" value="Genomic_DNA"/>
</dbReference>
<feature type="domain" description="Zinc knuckle CX2CX4HX4C" evidence="1">
    <location>
        <begin position="34"/>
        <end position="75"/>
    </location>
</feature>
<protein>
    <recommendedName>
        <fullName evidence="1">Zinc knuckle CX2CX4HX4C domain-containing protein</fullName>
    </recommendedName>
</protein>
<evidence type="ECO:0000313" key="2">
    <source>
        <dbReference type="EMBL" id="KAH1073742.1"/>
    </source>
</evidence>
<evidence type="ECO:0000259" key="1">
    <source>
        <dbReference type="Pfam" id="PF14392"/>
    </source>
</evidence>